<keyword evidence="1" id="KW-0175">Coiled coil</keyword>
<evidence type="ECO:0000256" key="1">
    <source>
        <dbReference type="SAM" id="Coils"/>
    </source>
</evidence>
<feature type="coiled-coil region" evidence="1">
    <location>
        <begin position="35"/>
        <end position="90"/>
    </location>
</feature>
<organism evidence="2 3">
    <name type="scientific">Zophobas morio</name>
    <dbReference type="NCBI Taxonomy" id="2755281"/>
    <lineage>
        <taxon>Eukaryota</taxon>
        <taxon>Metazoa</taxon>
        <taxon>Ecdysozoa</taxon>
        <taxon>Arthropoda</taxon>
        <taxon>Hexapoda</taxon>
        <taxon>Insecta</taxon>
        <taxon>Pterygota</taxon>
        <taxon>Neoptera</taxon>
        <taxon>Endopterygota</taxon>
        <taxon>Coleoptera</taxon>
        <taxon>Polyphaga</taxon>
        <taxon>Cucujiformia</taxon>
        <taxon>Tenebrionidae</taxon>
        <taxon>Zophobas</taxon>
    </lineage>
</organism>
<name>A0AA38MTF2_9CUCU</name>
<accession>A0AA38MTF2</accession>
<gene>
    <name evidence="2" type="ORF">Zmor_002218</name>
</gene>
<sequence>MEKSDPNEELREMLSTLLMDNKNKAKEMVELKEMMGSMIVEMKEIRKENNEYKNQMNRLAKENEELKNSIKEMNQRMEIVESALEMCQRDKKRNNLIVKGLKIDTSQNEIIKEAMENFIKKELETEVEINKAYKINEKTCIMELKYFEDKVKILRAKGKLINRKGEAIYIDCDLTRKEQETQKRLRDIATEEKKKGKIVKKGYNFLVINNEKWKWNSKANNITRQIEVDPKN</sequence>
<keyword evidence="3" id="KW-1185">Reference proteome</keyword>
<proteinExistence type="predicted"/>
<comment type="caution">
    <text evidence="2">The sequence shown here is derived from an EMBL/GenBank/DDBJ whole genome shotgun (WGS) entry which is preliminary data.</text>
</comment>
<protein>
    <submittedName>
        <fullName evidence="2">Uncharacterized protein</fullName>
    </submittedName>
</protein>
<evidence type="ECO:0000313" key="2">
    <source>
        <dbReference type="EMBL" id="KAJ3666787.1"/>
    </source>
</evidence>
<evidence type="ECO:0000313" key="3">
    <source>
        <dbReference type="Proteomes" id="UP001168821"/>
    </source>
</evidence>
<dbReference type="AlphaFoldDB" id="A0AA38MTF2"/>
<dbReference type="EMBL" id="JALNTZ010000001">
    <property type="protein sequence ID" value="KAJ3666787.1"/>
    <property type="molecule type" value="Genomic_DNA"/>
</dbReference>
<dbReference type="Proteomes" id="UP001168821">
    <property type="component" value="Unassembled WGS sequence"/>
</dbReference>
<reference evidence="2" key="1">
    <citation type="journal article" date="2023" name="G3 (Bethesda)">
        <title>Whole genome assemblies of Zophobas morio and Tenebrio molitor.</title>
        <authorList>
            <person name="Kaur S."/>
            <person name="Stinson S.A."/>
            <person name="diCenzo G.C."/>
        </authorList>
    </citation>
    <scope>NUCLEOTIDE SEQUENCE</scope>
    <source>
        <strain evidence="2">QUZm001</strain>
    </source>
</reference>